<accession>A0A811KFB5</accession>
<protein>
    <submittedName>
        <fullName evidence="4">Uncharacterized protein</fullName>
    </submittedName>
</protein>
<dbReference type="PANTHER" id="PTHR10302:SF0">
    <property type="entry name" value="SINGLE-STRANDED DNA-BINDING PROTEIN, MITOCHONDRIAL"/>
    <property type="match status" value="1"/>
</dbReference>
<gene>
    <name evidence="4" type="ORF">BOKJ2_LOCUS5597</name>
</gene>
<evidence type="ECO:0000256" key="1">
    <source>
        <dbReference type="ARBA" id="ARBA00023125"/>
    </source>
</evidence>
<dbReference type="Proteomes" id="UP000783686">
    <property type="component" value="Unassembled WGS sequence"/>
</dbReference>
<dbReference type="GO" id="GO:0042645">
    <property type="term" value="C:mitochondrial nucleoid"/>
    <property type="evidence" value="ECO:0007669"/>
    <property type="project" value="TreeGrafter"/>
</dbReference>
<dbReference type="EMBL" id="CAJFDH010000003">
    <property type="protein sequence ID" value="CAD5214446.1"/>
    <property type="molecule type" value="Genomic_DNA"/>
</dbReference>
<evidence type="ECO:0000256" key="3">
    <source>
        <dbReference type="SAM" id="MobiDB-lite"/>
    </source>
</evidence>
<dbReference type="Proteomes" id="UP000614601">
    <property type="component" value="Unassembled WGS sequence"/>
</dbReference>
<name>A0A811KFB5_9BILA</name>
<organism evidence="4 5">
    <name type="scientific">Bursaphelenchus okinawaensis</name>
    <dbReference type="NCBI Taxonomy" id="465554"/>
    <lineage>
        <taxon>Eukaryota</taxon>
        <taxon>Metazoa</taxon>
        <taxon>Ecdysozoa</taxon>
        <taxon>Nematoda</taxon>
        <taxon>Chromadorea</taxon>
        <taxon>Rhabditida</taxon>
        <taxon>Tylenchina</taxon>
        <taxon>Tylenchomorpha</taxon>
        <taxon>Aphelenchoidea</taxon>
        <taxon>Aphelenchoididae</taxon>
        <taxon>Bursaphelenchus</taxon>
    </lineage>
</organism>
<dbReference type="SUPFAM" id="SSF50249">
    <property type="entry name" value="Nucleic acid-binding proteins"/>
    <property type="match status" value="2"/>
</dbReference>
<reference evidence="4" key="1">
    <citation type="submission" date="2020-09" db="EMBL/GenBank/DDBJ databases">
        <authorList>
            <person name="Kikuchi T."/>
        </authorList>
    </citation>
    <scope>NUCLEOTIDE SEQUENCE</scope>
    <source>
        <strain evidence="4">SH1</strain>
    </source>
</reference>
<dbReference type="EMBL" id="CAJFCW020000003">
    <property type="protein sequence ID" value="CAG9102757.1"/>
    <property type="molecule type" value="Genomic_DNA"/>
</dbReference>
<dbReference type="InterPro" id="IPR012340">
    <property type="entry name" value="NA-bd_OB-fold"/>
</dbReference>
<comment type="caution">
    <text evidence="4">The sequence shown here is derived from an EMBL/GenBank/DDBJ whole genome shotgun (WGS) entry which is preliminary data.</text>
</comment>
<dbReference type="Gene3D" id="2.40.50.140">
    <property type="entry name" value="Nucleic acid-binding proteins"/>
    <property type="match status" value="2"/>
</dbReference>
<keyword evidence="1 2" id="KW-0238">DNA-binding</keyword>
<evidence type="ECO:0000256" key="2">
    <source>
        <dbReference type="PROSITE-ProRule" id="PRU00252"/>
    </source>
</evidence>
<dbReference type="PANTHER" id="PTHR10302">
    <property type="entry name" value="SINGLE-STRANDED DNA-BINDING PROTEIN"/>
    <property type="match status" value="1"/>
</dbReference>
<keyword evidence="5" id="KW-1185">Reference proteome</keyword>
<sequence length="318" mass="35193">MSRLASTLRSSIRQLSTTPKIRSDFGAVPEGFNKYTEPTAPYDNTERARRPLPSVNRVELIGGVASDVRISHTPNGKDVANFQLATNVEVRKVDGSLAQFTDFHAINVFGPLVRFVERNVEKGCRVVVNGRLSYTGGSVDELGNRTPKQARMSIGRLSAFTYQALRNVRPFSSTSMKRSEEQQDLFPPESSPDVQQRPRRQRPGINSVHLLGGVANNPLQRVARNGKEFCTFDMFTNLEQRRADGSFAEHTDLHHVVAHGPLARYVLNNVQKGSRVVIQGRLTYTAGQTNVSGAQIPPRAVVNADIIQPIARPAPRNE</sequence>
<dbReference type="OrthoDB" id="1078367at2759"/>
<feature type="region of interest" description="Disordered" evidence="3">
    <location>
        <begin position="171"/>
        <end position="200"/>
    </location>
</feature>
<evidence type="ECO:0000313" key="5">
    <source>
        <dbReference type="Proteomes" id="UP000614601"/>
    </source>
</evidence>
<dbReference type="AlphaFoldDB" id="A0A811KFB5"/>
<evidence type="ECO:0000313" key="4">
    <source>
        <dbReference type="EMBL" id="CAD5214446.1"/>
    </source>
</evidence>
<dbReference type="CDD" id="cd04496">
    <property type="entry name" value="SSB_OBF"/>
    <property type="match status" value="2"/>
</dbReference>
<dbReference type="InterPro" id="IPR011344">
    <property type="entry name" value="ssDNA-bd"/>
</dbReference>
<dbReference type="Pfam" id="PF00436">
    <property type="entry name" value="SSB"/>
    <property type="match status" value="2"/>
</dbReference>
<dbReference type="NCBIfam" id="TIGR00621">
    <property type="entry name" value="ssb"/>
    <property type="match status" value="2"/>
</dbReference>
<proteinExistence type="predicted"/>
<dbReference type="GO" id="GO:0003697">
    <property type="term" value="F:single-stranded DNA binding"/>
    <property type="evidence" value="ECO:0007669"/>
    <property type="project" value="InterPro"/>
</dbReference>
<dbReference type="InterPro" id="IPR000424">
    <property type="entry name" value="Primosome_PriB/ssb"/>
</dbReference>
<dbReference type="GO" id="GO:0006264">
    <property type="term" value="P:mitochondrial DNA replication"/>
    <property type="evidence" value="ECO:0007669"/>
    <property type="project" value="TreeGrafter"/>
</dbReference>
<dbReference type="PROSITE" id="PS50935">
    <property type="entry name" value="SSB"/>
    <property type="match status" value="2"/>
</dbReference>